<evidence type="ECO:0000313" key="3">
    <source>
        <dbReference type="EMBL" id="KIO46918.1"/>
    </source>
</evidence>
<dbReference type="SUPFAM" id="SSF53756">
    <property type="entry name" value="UDP-Glycosyltransferase/glycogen phosphorylase"/>
    <property type="match status" value="1"/>
</dbReference>
<proteinExistence type="predicted"/>
<dbReference type="AlphaFoldDB" id="A0AB34R7M8"/>
<dbReference type="Pfam" id="PF00534">
    <property type="entry name" value="Glycos_transf_1"/>
    <property type="match status" value="1"/>
</dbReference>
<organism evidence="3 4">
    <name type="scientific">Sanguibacteroides justesenii</name>
    <dbReference type="NCBI Taxonomy" id="1547597"/>
    <lineage>
        <taxon>Bacteria</taxon>
        <taxon>Pseudomonadati</taxon>
        <taxon>Bacteroidota</taxon>
        <taxon>Bacteroidia</taxon>
        <taxon>Bacteroidales</taxon>
        <taxon>Porphyromonadaceae</taxon>
        <taxon>Sanguibacteroides</taxon>
    </lineage>
</organism>
<evidence type="ECO:0000259" key="2">
    <source>
        <dbReference type="Pfam" id="PF00534"/>
    </source>
</evidence>
<feature type="domain" description="Glycosyl transferase family 1" evidence="2">
    <location>
        <begin position="231"/>
        <end position="372"/>
    </location>
</feature>
<dbReference type="PANTHER" id="PTHR46401:SF2">
    <property type="entry name" value="GLYCOSYLTRANSFERASE WBBK-RELATED"/>
    <property type="match status" value="1"/>
</dbReference>
<dbReference type="Proteomes" id="UP000031937">
    <property type="component" value="Unassembled WGS sequence"/>
</dbReference>
<dbReference type="PANTHER" id="PTHR46401">
    <property type="entry name" value="GLYCOSYLTRANSFERASE WBBK-RELATED"/>
    <property type="match status" value="1"/>
</dbReference>
<keyword evidence="1" id="KW-0808">Transferase</keyword>
<reference evidence="3 4" key="1">
    <citation type="submission" date="2014-07" db="EMBL/GenBank/DDBJ databases">
        <title>Porphyromonadaceae bacterium OUH 334697 = ATCC BAA-2682 = DSM 28341 draft genome.</title>
        <authorList>
            <person name="Sydenham T.V."/>
            <person name="Hasman H."/>
            <person name="Justesen U.S."/>
        </authorList>
    </citation>
    <scope>NUCLEOTIDE SEQUENCE [LARGE SCALE GENOMIC DNA]</scope>
    <source>
        <strain evidence="3 4">OUH 334697</strain>
    </source>
</reference>
<dbReference type="GO" id="GO:0009103">
    <property type="term" value="P:lipopolysaccharide biosynthetic process"/>
    <property type="evidence" value="ECO:0007669"/>
    <property type="project" value="TreeGrafter"/>
</dbReference>
<dbReference type="Gene3D" id="3.40.50.2000">
    <property type="entry name" value="Glycogen Phosphorylase B"/>
    <property type="match status" value="2"/>
</dbReference>
<protein>
    <recommendedName>
        <fullName evidence="2">Glycosyl transferase family 1 domain-containing protein</fullName>
    </recommendedName>
</protein>
<dbReference type="GO" id="GO:0016757">
    <property type="term" value="F:glycosyltransferase activity"/>
    <property type="evidence" value="ECO:0007669"/>
    <property type="project" value="InterPro"/>
</dbReference>
<accession>A0AB34R7M8</accession>
<evidence type="ECO:0000313" key="4">
    <source>
        <dbReference type="Proteomes" id="UP000031937"/>
    </source>
</evidence>
<comment type="caution">
    <text evidence="3">The sequence shown here is derived from an EMBL/GenBank/DDBJ whole genome shotgun (WGS) entry which is preliminary data.</text>
</comment>
<dbReference type="RefSeq" id="WP_041502334.1">
    <property type="nucleotide sequence ID" value="NZ_JPIT01000008.1"/>
</dbReference>
<evidence type="ECO:0000256" key="1">
    <source>
        <dbReference type="ARBA" id="ARBA00022679"/>
    </source>
</evidence>
<sequence>MKRKIYLFTNTFPYGCSVEAFLENEMMIASHLDLDILLIPLRRQKGCRRLPVNVSVCNDLIAISILWKIWAVCKLLITRYVWKLFFVADRPRSKKEWFQAIKYLYGALLIEAFLIANKRLFHDNGILYSYWCNHTPLGLCLAREKDDFYKKFAICSRAHGYDVYERLVGTYFPYRKETLKMMDAVYVVSNKGAEYMKTLYPEVSSKIHVSYLGVLPSTEPNVEKQDSIISIISCSKIYPLKRVELIYQSINNYCLENPSKNVKWTHIGDGEGFNNLSRLVENKASNLSVILTGGISNSDVLYLYQRNNFDIFINLSLSEGIPVSIMEAIRFGIPIIGTDVGGNKEIVTQKTGVLIPVDFTQEQFVRAVTHILVTGMKMKSDVLNFYEKNFNAWVNYKKFYHDILSLS</sequence>
<dbReference type="EMBL" id="JPIT01000008">
    <property type="protein sequence ID" value="KIO46918.1"/>
    <property type="molecule type" value="Genomic_DNA"/>
</dbReference>
<dbReference type="InterPro" id="IPR001296">
    <property type="entry name" value="Glyco_trans_1"/>
</dbReference>
<name>A0AB34R7M8_9PORP</name>
<gene>
    <name evidence="3" type="ORF">IE90_02555</name>
</gene>